<dbReference type="InterPro" id="IPR036388">
    <property type="entry name" value="WH-like_DNA-bd_sf"/>
</dbReference>
<accession>A0A208ZGH3</accession>
<dbReference type="EMBL" id="NHOI01000051">
    <property type="protein sequence ID" value="OVZ79587.1"/>
    <property type="molecule type" value="Genomic_DNA"/>
</dbReference>
<evidence type="ECO:0000259" key="3">
    <source>
        <dbReference type="PROSITE" id="PS51755"/>
    </source>
</evidence>
<proteinExistence type="predicted"/>
<comment type="caution">
    <text evidence="4">The sequence shown here is derived from an EMBL/GenBank/DDBJ whole genome shotgun (WGS) entry which is preliminary data.</text>
</comment>
<keyword evidence="1 2" id="KW-0238">DNA-binding</keyword>
<dbReference type="GO" id="GO:0000160">
    <property type="term" value="P:phosphorelay signal transduction system"/>
    <property type="evidence" value="ECO:0007669"/>
    <property type="project" value="InterPro"/>
</dbReference>
<dbReference type="PROSITE" id="PS51755">
    <property type="entry name" value="OMPR_PHOB"/>
    <property type="match status" value="1"/>
</dbReference>
<protein>
    <recommendedName>
        <fullName evidence="3">OmpR/PhoB-type domain-containing protein</fullName>
    </recommendedName>
</protein>
<evidence type="ECO:0000313" key="5">
    <source>
        <dbReference type="Proteomes" id="UP000196440"/>
    </source>
</evidence>
<gene>
    <name evidence="4" type="ORF">CBW57_23315</name>
</gene>
<dbReference type="Gene3D" id="1.10.10.10">
    <property type="entry name" value="Winged helix-like DNA-binding domain superfamily/Winged helix DNA-binding domain"/>
    <property type="match status" value="1"/>
</dbReference>
<dbReference type="InterPro" id="IPR016032">
    <property type="entry name" value="Sig_transdc_resp-reg_C-effctor"/>
</dbReference>
<evidence type="ECO:0000313" key="4">
    <source>
        <dbReference type="EMBL" id="OVZ79587.1"/>
    </source>
</evidence>
<reference evidence="4 5" key="1">
    <citation type="submission" date="2017-05" db="EMBL/GenBank/DDBJ databases">
        <title>Whole genome sequencing of Yersinia kristensenii.</title>
        <authorList>
            <person name="Campioni F."/>
        </authorList>
    </citation>
    <scope>NUCLEOTIDE SEQUENCE [LARGE SCALE GENOMIC DNA]</scope>
    <source>
        <strain evidence="4 5">CFSAN060536</strain>
    </source>
</reference>
<evidence type="ECO:0000256" key="1">
    <source>
        <dbReference type="ARBA" id="ARBA00023125"/>
    </source>
</evidence>
<dbReference type="SUPFAM" id="SSF46894">
    <property type="entry name" value="C-terminal effector domain of the bipartite response regulators"/>
    <property type="match status" value="1"/>
</dbReference>
<dbReference type="RefSeq" id="WP_050087785.1">
    <property type="nucleotide sequence ID" value="NZ_CBCPKE010000010.1"/>
</dbReference>
<evidence type="ECO:0000256" key="2">
    <source>
        <dbReference type="PROSITE-ProRule" id="PRU01091"/>
    </source>
</evidence>
<feature type="DNA-binding region" description="OmpR/PhoB-type" evidence="2">
    <location>
        <begin position="27"/>
        <end position="132"/>
    </location>
</feature>
<feature type="domain" description="OmpR/PhoB-type" evidence="3">
    <location>
        <begin position="27"/>
        <end position="132"/>
    </location>
</feature>
<sequence>MYLVNTSEIEKNTYRTHDIYGFLVGDNILVNMQHGVVLRFTHYGVRQCRCDVGTVMFGETEIRLLTYLLLNADGKIANYNGVLMSVWEDNGLVSSYKRLSQVVQSLKGKLSQSGLPNDFIRTVRKQGYCIEGHVIIPLYYHVNSSIV</sequence>
<dbReference type="GO" id="GO:0006355">
    <property type="term" value="P:regulation of DNA-templated transcription"/>
    <property type="evidence" value="ECO:0007669"/>
    <property type="project" value="InterPro"/>
</dbReference>
<dbReference type="Proteomes" id="UP000196440">
    <property type="component" value="Unassembled WGS sequence"/>
</dbReference>
<dbReference type="AlphaFoldDB" id="A0A208ZGH3"/>
<dbReference type="InterPro" id="IPR001867">
    <property type="entry name" value="OmpR/PhoB-type_DNA-bd"/>
</dbReference>
<organism evidence="4 5">
    <name type="scientific">Yersinia intermedia</name>
    <dbReference type="NCBI Taxonomy" id="631"/>
    <lineage>
        <taxon>Bacteria</taxon>
        <taxon>Pseudomonadati</taxon>
        <taxon>Pseudomonadota</taxon>
        <taxon>Gammaproteobacteria</taxon>
        <taxon>Enterobacterales</taxon>
        <taxon>Yersiniaceae</taxon>
        <taxon>Yersinia</taxon>
    </lineage>
</organism>
<dbReference type="Pfam" id="PF00486">
    <property type="entry name" value="Trans_reg_C"/>
    <property type="match status" value="1"/>
</dbReference>
<dbReference type="GO" id="GO:0003677">
    <property type="term" value="F:DNA binding"/>
    <property type="evidence" value="ECO:0007669"/>
    <property type="project" value="UniProtKB-UniRule"/>
</dbReference>
<name>A0A208ZGH3_YERIN</name>